<protein>
    <recommendedName>
        <fullName evidence="7">Choline transporter-like protein</fullName>
    </recommendedName>
</protein>
<dbReference type="EMBL" id="KI914006">
    <property type="protein sequence ID" value="ETV91847.1"/>
    <property type="molecule type" value="Genomic_DNA"/>
</dbReference>
<feature type="transmembrane region" description="Helical" evidence="7">
    <location>
        <begin position="620"/>
        <end position="644"/>
    </location>
</feature>
<dbReference type="OrthoDB" id="420519at2759"/>
<feature type="compositionally biased region" description="Basic and acidic residues" evidence="8">
    <location>
        <begin position="740"/>
        <end position="755"/>
    </location>
</feature>
<dbReference type="GO" id="GO:0005886">
    <property type="term" value="C:plasma membrane"/>
    <property type="evidence" value="ECO:0007669"/>
    <property type="project" value="UniProtKB-SubCell"/>
</dbReference>
<evidence type="ECO:0000256" key="1">
    <source>
        <dbReference type="ARBA" id="ARBA00004141"/>
    </source>
</evidence>
<gene>
    <name evidence="9" type="ORF">H310_13674</name>
</gene>
<dbReference type="GeneID" id="20090724"/>
<feature type="region of interest" description="Disordered" evidence="8">
    <location>
        <begin position="727"/>
        <end position="755"/>
    </location>
</feature>
<comment type="subcellular location">
    <subcellularLocation>
        <location evidence="7">Cell membrane</location>
        <topology evidence="7">Multi-pass membrane protein</topology>
    </subcellularLocation>
    <subcellularLocation>
        <location evidence="1">Membrane</location>
        <topology evidence="1">Multi-pass membrane protein</topology>
    </subcellularLocation>
</comment>
<dbReference type="Pfam" id="PF04515">
    <property type="entry name" value="Choline_transpo"/>
    <property type="match status" value="1"/>
</dbReference>
<comment type="function">
    <text evidence="7">Choline transporter.</text>
</comment>
<evidence type="ECO:0000313" key="9">
    <source>
        <dbReference type="EMBL" id="ETV91847.1"/>
    </source>
</evidence>
<keyword evidence="3 7" id="KW-0812">Transmembrane</keyword>
<dbReference type="GO" id="GO:0022857">
    <property type="term" value="F:transmembrane transporter activity"/>
    <property type="evidence" value="ECO:0007669"/>
    <property type="project" value="UniProtKB-UniRule"/>
</dbReference>
<keyword evidence="6" id="KW-0325">Glycoprotein</keyword>
<feature type="transmembrane region" description="Helical" evidence="7">
    <location>
        <begin position="664"/>
        <end position="683"/>
    </location>
</feature>
<dbReference type="InterPro" id="IPR007603">
    <property type="entry name" value="Choline_transptr-like"/>
</dbReference>
<feature type="transmembrane region" description="Helical" evidence="7">
    <location>
        <begin position="383"/>
        <end position="412"/>
    </location>
</feature>
<feature type="transmembrane region" description="Helical" evidence="7">
    <location>
        <begin position="340"/>
        <end position="362"/>
    </location>
</feature>
<feature type="transmembrane region" description="Helical" evidence="7">
    <location>
        <begin position="29"/>
        <end position="51"/>
    </location>
</feature>
<dbReference type="PANTHER" id="PTHR12385:SF14">
    <property type="entry name" value="CHOLINE TRANSPORTER-LIKE 2"/>
    <property type="match status" value="1"/>
</dbReference>
<keyword evidence="4 7" id="KW-1133">Transmembrane helix</keyword>
<sequence length="755" mass="81240">MGCCSSKDDVIPDGTGGSTPTHTRKCRDVLCCVVFLVFWLGMAVLAIVGVANGTPERLLFGTDFNGTVCGTGRFQDSTYLYFPRINDDLLAQTAHGIAPLDMKFYGLCVPSCPVQGDYICAYTAEAQIRAANPSVTDPAGLKALRAARANSLSNRMGLTTADCWSVALPSEVVAFRCLPVQVTVENTTEVCVDPGDSPEYYKVSNGVQVPNDKCNLKKTLTRSETVGQANSNPIFDKMQSAGALVGRFIADIQKTYGELLGIGGGGALVLGWLFLFFMKCCAGCVIWFVLVVVVLLLAILSAFFLVKGGIIHSSDISAVTTAVDVQVPATLAQSHENAKVYQGAAVVSIVLTVIALLIVCFMRKRIKIAIGIIREASRAIQRLPFLVLFPLIPVVLILGLFIYATVIGAYIYSADGNVSLTAALASVGVPTSNATTSLTTAWAAQLNATTTTSAAVQPKQLMQIMVAYHFFGFLWTNQVIQAISMTTIAGAVSKYYWSRDHTAAQMGRFPVLSAFTNCFRYHFGSLAFGSFIIAVVQFVRAVLMYVDRQTKQLQKSNVAVLVALKAVACCLWCLEKVLKFISKNAYIVIAMKGRSFCGATREAFSLIFANMAQVAITSTIVNMVVVVARVAISVGCALLLFLYLDHDAAFDVGGARELSSVFPPVVLGFVLAWFVAGTFLGVYEMCVDTILLCFCEDRRINNETGQYYMSKELAAFVDKVAKAKKAVDGEGAPPPASTERVVEVSPKKEAPNPDI</sequence>
<dbReference type="RefSeq" id="XP_008879484.1">
    <property type="nucleotide sequence ID" value="XM_008881262.1"/>
</dbReference>
<evidence type="ECO:0000256" key="8">
    <source>
        <dbReference type="SAM" id="MobiDB-lite"/>
    </source>
</evidence>
<feature type="transmembrane region" description="Helical" evidence="7">
    <location>
        <begin position="518"/>
        <end position="538"/>
    </location>
</feature>
<evidence type="ECO:0000256" key="2">
    <source>
        <dbReference type="ARBA" id="ARBA00007168"/>
    </source>
</evidence>
<dbReference type="VEuPathDB" id="FungiDB:H310_13674"/>
<reference evidence="9" key="1">
    <citation type="submission" date="2013-12" db="EMBL/GenBank/DDBJ databases">
        <title>The Genome Sequence of Aphanomyces invadans NJM9701.</title>
        <authorList>
            <consortium name="The Broad Institute Genomics Platform"/>
            <person name="Russ C."/>
            <person name="Tyler B."/>
            <person name="van West P."/>
            <person name="Dieguez-Uribeondo J."/>
            <person name="Young S.K."/>
            <person name="Zeng Q."/>
            <person name="Gargeya S."/>
            <person name="Fitzgerald M."/>
            <person name="Abouelleil A."/>
            <person name="Alvarado L."/>
            <person name="Chapman S.B."/>
            <person name="Gainer-Dewar J."/>
            <person name="Goldberg J."/>
            <person name="Griggs A."/>
            <person name="Gujja S."/>
            <person name="Hansen M."/>
            <person name="Howarth C."/>
            <person name="Imamovic A."/>
            <person name="Ireland A."/>
            <person name="Larimer J."/>
            <person name="McCowan C."/>
            <person name="Murphy C."/>
            <person name="Pearson M."/>
            <person name="Poon T.W."/>
            <person name="Priest M."/>
            <person name="Roberts A."/>
            <person name="Saif S."/>
            <person name="Shea T."/>
            <person name="Sykes S."/>
            <person name="Wortman J."/>
            <person name="Nusbaum C."/>
            <person name="Birren B."/>
        </authorList>
    </citation>
    <scope>NUCLEOTIDE SEQUENCE [LARGE SCALE GENOMIC DNA]</scope>
    <source>
        <strain evidence="9">NJM9701</strain>
    </source>
</reference>
<evidence type="ECO:0000256" key="7">
    <source>
        <dbReference type="RuleBase" id="RU368066"/>
    </source>
</evidence>
<dbReference type="AlphaFoldDB" id="A0A024TET9"/>
<accession>A0A024TET9</accession>
<evidence type="ECO:0000256" key="5">
    <source>
        <dbReference type="ARBA" id="ARBA00023136"/>
    </source>
</evidence>
<proteinExistence type="inferred from homology"/>
<dbReference type="eggNOG" id="KOG1362">
    <property type="taxonomic scope" value="Eukaryota"/>
</dbReference>
<name>A0A024TET9_9STRA</name>
<dbReference type="PANTHER" id="PTHR12385">
    <property type="entry name" value="CHOLINE TRANSPORTER-LIKE (SLC FAMILY 44)"/>
    <property type="match status" value="1"/>
</dbReference>
<feature type="transmembrane region" description="Helical" evidence="7">
    <location>
        <begin position="479"/>
        <end position="497"/>
    </location>
</feature>
<feature type="transmembrane region" description="Helical" evidence="7">
    <location>
        <begin position="285"/>
        <end position="306"/>
    </location>
</feature>
<evidence type="ECO:0000256" key="4">
    <source>
        <dbReference type="ARBA" id="ARBA00022989"/>
    </source>
</evidence>
<feature type="transmembrane region" description="Helical" evidence="7">
    <location>
        <begin position="259"/>
        <end position="278"/>
    </location>
</feature>
<organism evidence="9">
    <name type="scientific">Aphanomyces invadans</name>
    <dbReference type="NCBI Taxonomy" id="157072"/>
    <lineage>
        <taxon>Eukaryota</taxon>
        <taxon>Sar</taxon>
        <taxon>Stramenopiles</taxon>
        <taxon>Oomycota</taxon>
        <taxon>Saprolegniomycetes</taxon>
        <taxon>Saprolegniales</taxon>
        <taxon>Verrucalvaceae</taxon>
        <taxon>Aphanomyces</taxon>
    </lineage>
</organism>
<comment type="similarity">
    <text evidence="2 7">Belongs to the CTL (choline transporter-like) family.</text>
</comment>
<evidence type="ECO:0000256" key="3">
    <source>
        <dbReference type="ARBA" id="ARBA00022692"/>
    </source>
</evidence>
<evidence type="ECO:0000256" key="6">
    <source>
        <dbReference type="ARBA" id="ARBA00023180"/>
    </source>
</evidence>
<keyword evidence="5 7" id="KW-0472">Membrane</keyword>